<dbReference type="GO" id="GO:1990539">
    <property type="term" value="P:fructose import across plasma membrane"/>
    <property type="evidence" value="ECO:0007669"/>
    <property type="project" value="UniProtKB-ARBA"/>
</dbReference>
<feature type="domain" description="Major facilitator superfamily (MFS) profile" evidence="9">
    <location>
        <begin position="24"/>
        <end position="467"/>
    </location>
</feature>
<dbReference type="PROSITE" id="PS00217">
    <property type="entry name" value="SUGAR_TRANSPORT_2"/>
    <property type="match status" value="1"/>
</dbReference>
<accession>A0A0H3YIR2</accession>
<name>A0A0H3YIR2_SCHMD</name>
<feature type="transmembrane region" description="Helical" evidence="8">
    <location>
        <begin position="104"/>
        <end position="124"/>
    </location>
</feature>
<dbReference type="PROSITE" id="PS00216">
    <property type="entry name" value="SUGAR_TRANSPORT_1"/>
    <property type="match status" value="1"/>
</dbReference>
<dbReference type="NCBIfam" id="TIGR00879">
    <property type="entry name" value="SP"/>
    <property type="match status" value="1"/>
</dbReference>
<dbReference type="GO" id="GO:0005886">
    <property type="term" value="C:plasma membrane"/>
    <property type="evidence" value="ECO:0007669"/>
    <property type="project" value="UniProtKB-SubCell"/>
</dbReference>
<keyword evidence="6 8" id="KW-0472">Membrane</keyword>
<gene>
    <name evidence="10" type="primary">slc2a-7</name>
</gene>
<feature type="transmembrane region" description="Helical" evidence="8">
    <location>
        <begin position="193"/>
        <end position="215"/>
    </location>
</feature>
<dbReference type="PANTHER" id="PTHR23503">
    <property type="entry name" value="SOLUTE CARRIER FAMILY 2"/>
    <property type="match status" value="1"/>
</dbReference>
<dbReference type="AlphaFoldDB" id="A0A0H3YIR2"/>
<evidence type="ECO:0000256" key="7">
    <source>
        <dbReference type="RuleBase" id="RU003346"/>
    </source>
</evidence>
<sequence>MEIVDSAENLVDSGNMITWRLCFSSFVASIGMIQFGWNTGVINNPQTSIKLFINETLVNRGSFVSDSKIKILLATVVAIFAAGGLVGALIAGWLSNRFGRRNGILANTLVMFVSGVFMLFAPYARSFEMIIIGRLLTGIGSGIYTGIVPVYLNEIAPLKVRGAFGIMSQLGVVIGIFLSEILGLTAVMGNEKYWNILLGLIIIPAILQALFLHFCPSSPKYLLFFKNDERAAEKALRKLRPLSFDIESEMEQMKKDSEHSRHIEKVGIRSMITNRHLLMSLTVGIVLHLSQQFSGINNIFYYSSTLFESVGVSKQNSEFSTLGVGGIMILVTLISIPLIERVGRRVLHIGGLCGCLLTCVCFTIFYSFHSQISSFNYLSVISALLFVASFGIGPGSIPWMMIPEMFAEGSRSTAASVGVSVNWLSNLVVGLIFPSLHDALQNLIFIPFIVCQVLSILFLWFKMPETKGLKISETVGFLKDQEEGIISGGNLDKNSQF</sequence>
<feature type="transmembrane region" description="Helical" evidence="8">
    <location>
        <begin position="414"/>
        <end position="433"/>
    </location>
</feature>
<dbReference type="InterPro" id="IPR005828">
    <property type="entry name" value="MFS_sugar_transport-like"/>
</dbReference>
<feature type="transmembrane region" description="Helical" evidence="8">
    <location>
        <begin position="71"/>
        <end position="92"/>
    </location>
</feature>
<evidence type="ECO:0000256" key="6">
    <source>
        <dbReference type="ARBA" id="ARBA00023136"/>
    </source>
</evidence>
<keyword evidence="2 7" id="KW-0813">Transport</keyword>
<dbReference type="Pfam" id="PF00083">
    <property type="entry name" value="Sugar_tr"/>
    <property type="match status" value="1"/>
</dbReference>
<keyword evidence="5 8" id="KW-1133">Transmembrane helix</keyword>
<feature type="transmembrane region" description="Helical" evidence="8">
    <location>
        <begin position="380"/>
        <end position="402"/>
    </location>
</feature>
<keyword evidence="4 8" id="KW-0812">Transmembrane</keyword>
<feature type="transmembrane region" description="Helical" evidence="8">
    <location>
        <begin position="319"/>
        <end position="339"/>
    </location>
</feature>
<dbReference type="InterPro" id="IPR003663">
    <property type="entry name" value="Sugar/inositol_transpt"/>
</dbReference>
<evidence type="ECO:0000256" key="5">
    <source>
        <dbReference type="ARBA" id="ARBA00022989"/>
    </source>
</evidence>
<evidence type="ECO:0000259" key="9">
    <source>
        <dbReference type="PROSITE" id="PS50850"/>
    </source>
</evidence>
<organism evidence="10">
    <name type="scientific">Schmidtea mediterranea</name>
    <name type="common">Freshwater planarian flatworm</name>
    <dbReference type="NCBI Taxonomy" id="79327"/>
    <lineage>
        <taxon>Eukaryota</taxon>
        <taxon>Metazoa</taxon>
        <taxon>Spiralia</taxon>
        <taxon>Lophotrochozoa</taxon>
        <taxon>Platyhelminthes</taxon>
        <taxon>Rhabditophora</taxon>
        <taxon>Seriata</taxon>
        <taxon>Tricladida</taxon>
        <taxon>Continenticola</taxon>
        <taxon>Geoplanoidea</taxon>
        <taxon>Dugesiidae</taxon>
        <taxon>Schmidtea</taxon>
    </lineage>
</organism>
<proteinExistence type="evidence at transcript level"/>
<feature type="transmembrane region" description="Helical" evidence="8">
    <location>
        <begin position="346"/>
        <end position="368"/>
    </location>
</feature>
<evidence type="ECO:0000256" key="8">
    <source>
        <dbReference type="SAM" id="Phobius"/>
    </source>
</evidence>
<dbReference type="InterPro" id="IPR036259">
    <property type="entry name" value="MFS_trans_sf"/>
</dbReference>
<dbReference type="InterPro" id="IPR045263">
    <property type="entry name" value="GLUT"/>
</dbReference>
<reference evidence="10" key="1">
    <citation type="journal article" date="2015" name="Elife">
        <title>Stem cells and fluid flow drive cyst formation in an invertebrate excretory organ.</title>
        <authorList>
            <person name="Thi-Kim Vu H."/>
            <person name="Rink J.C."/>
            <person name="McKinney S.A."/>
            <person name="McClain M."/>
            <person name="Lakshmanaperumal N."/>
            <person name="Alexander R."/>
            <person name="Sanchez Alvarado A."/>
        </authorList>
    </citation>
    <scope>NUCLEOTIDE SEQUENCE</scope>
</reference>
<dbReference type="SUPFAM" id="SSF103473">
    <property type="entry name" value="MFS general substrate transporter"/>
    <property type="match status" value="1"/>
</dbReference>
<evidence type="ECO:0000256" key="3">
    <source>
        <dbReference type="ARBA" id="ARBA00022475"/>
    </source>
</evidence>
<comment type="subcellular location">
    <subcellularLocation>
        <location evidence="1">Cell membrane</location>
        <topology evidence="1">Multi-pass membrane protein</topology>
    </subcellularLocation>
</comment>
<keyword evidence="3" id="KW-1003">Cell membrane</keyword>
<evidence type="ECO:0000256" key="1">
    <source>
        <dbReference type="ARBA" id="ARBA00004651"/>
    </source>
</evidence>
<evidence type="ECO:0000256" key="2">
    <source>
        <dbReference type="ARBA" id="ARBA00022448"/>
    </source>
</evidence>
<dbReference type="PROSITE" id="PS50850">
    <property type="entry name" value="MFS"/>
    <property type="match status" value="1"/>
</dbReference>
<dbReference type="PRINTS" id="PR00171">
    <property type="entry name" value="SUGRTRNSPORT"/>
</dbReference>
<dbReference type="EMBL" id="KT163451">
    <property type="protein sequence ID" value="AKN21401.1"/>
    <property type="molecule type" value="mRNA"/>
</dbReference>
<comment type="similarity">
    <text evidence="7">Belongs to the major facilitator superfamily. Sugar transporter (TC 2.A.1.1) family.</text>
</comment>
<evidence type="ECO:0000256" key="4">
    <source>
        <dbReference type="ARBA" id="ARBA00022692"/>
    </source>
</evidence>
<dbReference type="InterPro" id="IPR005829">
    <property type="entry name" value="Sugar_transporter_CS"/>
</dbReference>
<feature type="transmembrane region" description="Helical" evidence="8">
    <location>
        <begin position="17"/>
        <end position="37"/>
    </location>
</feature>
<dbReference type="PANTHER" id="PTHR23503:SF8">
    <property type="entry name" value="FACILITATED GLUCOSE TRANSPORTER PROTEIN 1"/>
    <property type="match status" value="1"/>
</dbReference>
<evidence type="ECO:0000313" key="10">
    <source>
        <dbReference type="EMBL" id="AKN21401.1"/>
    </source>
</evidence>
<feature type="transmembrane region" description="Helical" evidence="8">
    <location>
        <begin position="164"/>
        <end position="187"/>
    </location>
</feature>
<feature type="transmembrane region" description="Helical" evidence="8">
    <location>
        <begin position="130"/>
        <end position="152"/>
    </location>
</feature>
<dbReference type="Gene3D" id="1.20.1250.20">
    <property type="entry name" value="MFS general substrate transporter like domains"/>
    <property type="match status" value="1"/>
</dbReference>
<feature type="transmembrane region" description="Helical" evidence="8">
    <location>
        <begin position="439"/>
        <end position="461"/>
    </location>
</feature>
<dbReference type="FunFam" id="1.20.1250.20:FF:001511">
    <property type="entry name" value="Solute carrier family 2, facilitated glucose transporter member 5"/>
    <property type="match status" value="1"/>
</dbReference>
<protein>
    <submittedName>
        <fullName evidence="10">Slc2a-7</fullName>
    </submittedName>
</protein>
<dbReference type="OrthoDB" id="4540492at2759"/>
<dbReference type="InterPro" id="IPR020846">
    <property type="entry name" value="MFS_dom"/>
</dbReference>
<dbReference type="GO" id="GO:0005353">
    <property type="term" value="F:fructose transmembrane transporter activity"/>
    <property type="evidence" value="ECO:0007669"/>
    <property type="project" value="UniProtKB-ARBA"/>
</dbReference>